<dbReference type="EMBL" id="VFSV01000043">
    <property type="protein sequence ID" value="TRD15435.1"/>
    <property type="molecule type" value="Genomic_DNA"/>
</dbReference>
<evidence type="ECO:0000313" key="2">
    <source>
        <dbReference type="Proteomes" id="UP000318590"/>
    </source>
</evidence>
<accession>A0A547PMU8</accession>
<dbReference type="RefSeq" id="WP_142835865.1">
    <property type="nucleotide sequence ID" value="NZ_VFSV01000043.1"/>
</dbReference>
<dbReference type="InterPro" id="IPR016181">
    <property type="entry name" value="Acyl_CoA_acyltransferase"/>
</dbReference>
<name>A0A547PMU8_9RHOB</name>
<dbReference type="Proteomes" id="UP000318590">
    <property type="component" value="Unassembled WGS sequence"/>
</dbReference>
<comment type="caution">
    <text evidence="1">The sequence shown here is derived from an EMBL/GenBank/DDBJ whole genome shotgun (WGS) entry which is preliminary data.</text>
</comment>
<dbReference type="OrthoDB" id="5358891at2"/>
<sequence>MAVLIHFKIKADKSMNTAPQFTFRPVSDDDMLDVLDWRNQEKVRLAMLTQEVISLEDHKIWWAKKMQDSAYNLHILEQDGTPIAVQAFFDIKPEIAAWWAFYFTPHVSDNLLEMMKVWRQVELSGLAYAFDVLSVDVLYCEVLRSNKGVLDWHKRFGFGIADGSISENTSKYDLEVLFLKKEKFTKIRKGMKENPLNAVKIIAS</sequence>
<organism evidence="1 2">
    <name type="scientific">Palleronia caenipelagi</name>
    <dbReference type="NCBI Taxonomy" id="2489174"/>
    <lineage>
        <taxon>Bacteria</taxon>
        <taxon>Pseudomonadati</taxon>
        <taxon>Pseudomonadota</taxon>
        <taxon>Alphaproteobacteria</taxon>
        <taxon>Rhodobacterales</taxon>
        <taxon>Roseobacteraceae</taxon>
        <taxon>Palleronia</taxon>
    </lineage>
</organism>
<dbReference type="AlphaFoldDB" id="A0A547PMU8"/>
<evidence type="ECO:0008006" key="3">
    <source>
        <dbReference type="Google" id="ProtNLM"/>
    </source>
</evidence>
<reference evidence="1 2" key="1">
    <citation type="submission" date="2019-06" db="EMBL/GenBank/DDBJ databases">
        <title>Paenimaribius caenipelagi gen. nov., sp. nov., isolated from a tidal flat.</title>
        <authorList>
            <person name="Yoon J.-H."/>
        </authorList>
    </citation>
    <scope>NUCLEOTIDE SEQUENCE [LARGE SCALE GENOMIC DNA]</scope>
    <source>
        <strain evidence="1 2">JBTF-M29</strain>
    </source>
</reference>
<keyword evidence="2" id="KW-1185">Reference proteome</keyword>
<protein>
    <recommendedName>
        <fullName evidence="3">UDP-4-amino-4, 6-dideoxy-N-acetyl-beta-L-altrosamine N-acetyltransferase</fullName>
    </recommendedName>
</protein>
<proteinExistence type="predicted"/>
<evidence type="ECO:0000313" key="1">
    <source>
        <dbReference type="EMBL" id="TRD15435.1"/>
    </source>
</evidence>
<dbReference type="SUPFAM" id="SSF55729">
    <property type="entry name" value="Acyl-CoA N-acyltransferases (Nat)"/>
    <property type="match status" value="1"/>
</dbReference>
<gene>
    <name evidence="1" type="ORF">FEV53_16440</name>
</gene>
<dbReference type="Gene3D" id="3.40.630.30">
    <property type="match status" value="1"/>
</dbReference>